<comment type="cofactor">
    <cofactor evidence="1">
        <name>Mg(2+)</name>
        <dbReference type="ChEBI" id="CHEBI:18420"/>
    </cofactor>
</comment>
<evidence type="ECO:0000256" key="7">
    <source>
        <dbReference type="RuleBase" id="RU004011"/>
    </source>
</evidence>
<dbReference type="GO" id="GO:0004550">
    <property type="term" value="F:nucleoside diphosphate kinase activity"/>
    <property type="evidence" value="ECO:0007669"/>
    <property type="project" value="UniProtKB-EC"/>
</dbReference>
<accession>D7FGR6</accession>
<feature type="binding site" evidence="6">
    <location>
        <position position="171"/>
    </location>
    <ligand>
        <name>ATP</name>
        <dbReference type="ChEBI" id="CHEBI:30616"/>
    </ligand>
</feature>
<dbReference type="FunFam" id="3.30.70.141:FF:000002">
    <property type="entry name" value="Nucleoside diphosphate kinase"/>
    <property type="match status" value="1"/>
</dbReference>
<feature type="domain" description="Nucleoside diphosphate kinase-like" evidence="8">
    <location>
        <begin position="87"/>
        <end position="224"/>
    </location>
</feature>
<name>D7FGR6_ECTSI</name>
<dbReference type="InterPro" id="IPR036850">
    <property type="entry name" value="NDK-like_dom_sf"/>
</dbReference>
<evidence type="ECO:0000256" key="5">
    <source>
        <dbReference type="ARBA" id="ARBA00022777"/>
    </source>
</evidence>
<evidence type="ECO:0000256" key="4">
    <source>
        <dbReference type="ARBA" id="ARBA00022679"/>
    </source>
</evidence>
<feature type="binding site" evidence="6">
    <location>
        <position position="188"/>
    </location>
    <ligand>
        <name>ATP</name>
        <dbReference type="ChEBI" id="CHEBI:30616"/>
    </ligand>
</feature>
<dbReference type="CDD" id="cd04413">
    <property type="entry name" value="NDPk_I"/>
    <property type="match status" value="1"/>
</dbReference>
<dbReference type="STRING" id="2880.D7FGR6"/>
<feature type="binding site" evidence="6">
    <location>
        <position position="143"/>
    </location>
    <ligand>
        <name>ATP</name>
        <dbReference type="ChEBI" id="CHEBI:30616"/>
    </ligand>
</feature>
<dbReference type="GO" id="GO:0006183">
    <property type="term" value="P:GTP biosynthetic process"/>
    <property type="evidence" value="ECO:0007669"/>
    <property type="project" value="InterPro"/>
</dbReference>
<comment type="similarity">
    <text evidence="2 6 7">Belongs to the NDK family.</text>
</comment>
<evidence type="ECO:0000256" key="1">
    <source>
        <dbReference type="ARBA" id="ARBA00001946"/>
    </source>
</evidence>
<keyword evidence="10" id="KW-1185">Reference proteome</keyword>
<dbReference type="Proteomes" id="UP000002630">
    <property type="component" value="Linkage Group LG29"/>
</dbReference>
<sequence>MFSRMGHVARRVSARVVAVPAAQASTAARRSVVSRGAGLSGGVSAAGVLAVAAAGAVALASERQQQQETALCAAPAFKYTGEPGTAHERSFIAIKPDGVQRQLVGEVISRFEKKGYKLVAMKMIWPTKEMAANHYADLSKKPFFSGLVDYFSSGPIVAMVWEGPEVILTGRKMLGATNPNSSEPGSLRGDYCIRVGRNLIHGSDGGESAQHEIGMWFTEEECSAWPRTLDAWIVADN</sequence>
<dbReference type="GO" id="GO:0006241">
    <property type="term" value="P:CTP biosynthetic process"/>
    <property type="evidence" value="ECO:0007669"/>
    <property type="project" value="InterPro"/>
</dbReference>
<dbReference type="NCBIfam" id="NF001908">
    <property type="entry name" value="PRK00668.1"/>
    <property type="match status" value="1"/>
</dbReference>
<protein>
    <recommendedName>
        <fullName evidence="3">nucleoside-diphosphate kinase</fullName>
        <ecNumber evidence="3">2.7.4.6</ecNumber>
    </recommendedName>
</protein>
<feature type="binding site" evidence="6">
    <location>
        <position position="198"/>
    </location>
    <ligand>
        <name>ATP</name>
        <dbReference type="ChEBI" id="CHEBI:30616"/>
    </ligand>
</feature>
<dbReference type="EMBL" id="FN649754">
    <property type="protein sequence ID" value="CBJ28342.1"/>
    <property type="molecule type" value="Genomic_DNA"/>
</dbReference>
<dbReference type="EMBL" id="FN647694">
    <property type="protein sequence ID" value="CBJ28342.1"/>
    <property type="molecule type" value="Genomic_DNA"/>
</dbReference>
<dbReference type="OMA" id="HEIGMWF"/>
<dbReference type="SMART" id="SM00562">
    <property type="entry name" value="NDK"/>
    <property type="match status" value="1"/>
</dbReference>
<dbReference type="InterPro" id="IPR001564">
    <property type="entry name" value="Nucleoside_diP_kinase"/>
</dbReference>
<dbReference type="AlphaFoldDB" id="D7FGR6"/>
<dbReference type="OrthoDB" id="2162449at2759"/>
<dbReference type="PANTHER" id="PTHR11349">
    <property type="entry name" value="NUCLEOSIDE DIPHOSPHATE KINASE"/>
    <property type="match status" value="1"/>
</dbReference>
<keyword evidence="4" id="KW-0808">Transferase</keyword>
<dbReference type="EC" id="2.7.4.6" evidence="3"/>
<proteinExistence type="inferred from homology"/>
<dbReference type="GO" id="GO:0006228">
    <property type="term" value="P:UTP biosynthetic process"/>
    <property type="evidence" value="ECO:0007669"/>
    <property type="project" value="InterPro"/>
</dbReference>
<dbReference type="HAMAP" id="MF_00451">
    <property type="entry name" value="NDP_kinase"/>
    <property type="match status" value="1"/>
</dbReference>
<evidence type="ECO:0000256" key="6">
    <source>
        <dbReference type="PROSITE-ProRule" id="PRU00706"/>
    </source>
</evidence>
<keyword evidence="5" id="KW-0418">Kinase</keyword>
<dbReference type="SUPFAM" id="SSF54919">
    <property type="entry name" value="Nucleoside diphosphate kinase, NDK"/>
    <property type="match status" value="1"/>
</dbReference>
<dbReference type="PROSITE" id="PS51374">
    <property type="entry name" value="NDPK_LIKE"/>
    <property type="match status" value="1"/>
</dbReference>
<evidence type="ECO:0000259" key="8">
    <source>
        <dbReference type="SMART" id="SM00562"/>
    </source>
</evidence>
<dbReference type="Gene3D" id="3.30.70.141">
    <property type="entry name" value="Nucleoside diphosphate kinase-like domain"/>
    <property type="match status" value="1"/>
</dbReference>
<feature type="binding site" evidence="6">
    <location>
        <position position="177"/>
    </location>
    <ligand>
        <name>ATP</name>
        <dbReference type="ChEBI" id="CHEBI:30616"/>
    </ligand>
</feature>
<evidence type="ECO:0000313" key="9">
    <source>
        <dbReference type="EMBL" id="CBJ28342.1"/>
    </source>
</evidence>
<organism evidence="9 10">
    <name type="scientific">Ectocarpus siliculosus</name>
    <name type="common">Brown alga</name>
    <name type="synonym">Conferva siliculosa</name>
    <dbReference type="NCBI Taxonomy" id="2880"/>
    <lineage>
        <taxon>Eukaryota</taxon>
        <taxon>Sar</taxon>
        <taxon>Stramenopiles</taxon>
        <taxon>Ochrophyta</taxon>
        <taxon>PX clade</taxon>
        <taxon>Phaeophyceae</taxon>
        <taxon>Ectocarpales</taxon>
        <taxon>Ectocarpaceae</taxon>
        <taxon>Ectocarpus</taxon>
    </lineage>
</organism>
<evidence type="ECO:0000313" key="10">
    <source>
        <dbReference type="Proteomes" id="UP000002630"/>
    </source>
</evidence>
<feature type="active site" description="Pros-phosphohistidine intermediate" evidence="6">
    <location>
        <position position="201"/>
    </location>
</feature>
<gene>
    <name evidence="9" type="ORF">Esi_0101_0041</name>
</gene>
<dbReference type="Pfam" id="PF00334">
    <property type="entry name" value="NDK"/>
    <property type="match status" value="1"/>
</dbReference>
<evidence type="ECO:0000256" key="2">
    <source>
        <dbReference type="ARBA" id="ARBA00008142"/>
    </source>
</evidence>
<dbReference type="InParanoid" id="D7FGR6"/>
<dbReference type="eggNOG" id="KOG0888">
    <property type="taxonomic scope" value="Eukaryota"/>
</dbReference>
<feature type="binding site" evidence="6">
    <location>
        <position position="95"/>
    </location>
    <ligand>
        <name>ATP</name>
        <dbReference type="ChEBI" id="CHEBI:30616"/>
    </ligand>
</feature>
<dbReference type="InterPro" id="IPR034907">
    <property type="entry name" value="NDK-like_dom"/>
</dbReference>
<reference evidence="9 10" key="1">
    <citation type="journal article" date="2010" name="Nature">
        <title>The Ectocarpus genome and the independent evolution of multicellularity in brown algae.</title>
        <authorList>
            <person name="Cock J.M."/>
            <person name="Sterck L."/>
            <person name="Rouze P."/>
            <person name="Scornet D."/>
            <person name="Allen A.E."/>
            <person name="Amoutzias G."/>
            <person name="Anthouard V."/>
            <person name="Artiguenave F."/>
            <person name="Aury J.M."/>
            <person name="Badger J.H."/>
            <person name="Beszteri B."/>
            <person name="Billiau K."/>
            <person name="Bonnet E."/>
            <person name="Bothwell J.H."/>
            <person name="Bowler C."/>
            <person name="Boyen C."/>
            <person name="Brownlee C."/>
            <person name="Carrano C.J."/>
            <person name="Charrier B."/>
            <person name="Cho G.Y."/>
            <person name="Coelho S.M."/>
            <person name="Collen J."/>
            <person name="Corre E."/>
            <person name="Da Silva C."/>
            <person name="Delage L."/>
            <person name="Delaroque N."/>
            <person name="Dittami S.M."/>
            <person name="Doulbeau S."/>
            <person name="Elias M."/>
            <person name="Farnham G."/>
            <person name="Gachon C.M."/>
            <person name="Gschloessl B."/>
            <person name="Heesch S."/>
            <person name="Jabbari K."/>
            <person name="Jubin C."/>
            <person name="Kawai H."/>
            <person name="Kimura K."/>
            <person name="Kloareg B."/>
            <person name="Kupper F.C."/>
            <person name="Lang D."/>
            <person name="Le Bail A."/>
            <person name="Leblanc C."/>
            <person name="Lerouge P."/>
            <person name="Lohr M."/>
            <person name="Lopez P.J."/>
            <person name="Martens C."/>
            <person name="Maumus F."/>
            <person name="Michel G."/>
            <person name="Miranda-Saavedra D."/>
            <person name="Morales J."/>
            <person name="Moreau H."/>
            <person name="Motomura T."/>
            <person name="Nagasato C."/>
            <person name="Napoli C.A."/>
            <person name="Nelson D.R."/>
            <person name="Nyvall-Collen P."/>
            <person name="Peters A.F."/>
            <person name="Pommier C."/>
            <person name="Potin P."/>
            <person name="Poulain J."/>
            <person name="Quesneville H."/>
            <person name="Read B."/>
            <person name="Rensing S.A."/>
            <person name="Ritter A."/>
            <person name="Rousvoal S."/>
            <person name="Samanta M."/>
            <person name="Samson G."/>
            <person name="Schroeder D.C."/>
            <person name="Segurens B."/>
            <person name="Strittmatter M."/>
            <person name="Tonon T."/>
            <person name="Tregear J.W."/>
            <person name="Valentin K."/>
            <person name="von Dassow P."/>
            <person name="Yamagishi T."/>
            <person name="Van de Peer Y."/>
            <person name="Wincker P."/>
        </authorList>
    </citation>
    <scope>NUCLEOTIDE SEQUENCE [LARGE SCALE GENOMIC DNA]</scope>
    <source>
        <strain evidence="10">Ec32 / CCAP1310/4</strain>
    </source>
</reference>
<dbReference type="PRINTS" id="PR01243">
    <property type="entry name" value="NUCDPKINASE"/>
</dbReference>
<evidence type="ECO:0000256" key="3">
    <source>
        <dbReference type="ARBA" id="ARBA00012966"/>
    </source>
</evidence>